<feature type="transmembrane region" description="Helical" evidence="7">
    <location>
        <begin position="141"/>
        <end position="162"/>
    </location>
</feature>
<evidence type="ECO:0000256" key="1">
    <source>
        <dbReference type="ARBA" id="ARBA00004651"/>
    </source>
</evidence>
<dbReference type="SUPFAM" id="SSF161098">
    <property type="entry name" value="MetI-like"/>
    <property type="match status" value="1"/>
</dbReference>
<evidence type="ECO:0000256" key="5">
    <source>
        <dbReference type="ARBA" id="ARBA00022989"/>
    </source>
</evidence>
<feature type="domain" description="ABC transmembrane type-1" evidence="8">
    <location>
        <begin position="75"/>
        <end position="281"/>
    </location>
</feature>
<feature type="transmembrane region" description="Helical" evidence="7">
    <location>
        <begin position="110"/>
        <end position="129"/>
    </location>
</feature>
<reference evidence="9" key="2">
    <citation type="submission" date="2020-09" db="EMBL/GenBank/DDBJ databases">
        <authorList>
            <person name="Sun Q."/>
            <person name="Zhou Y."/>
        </authorList>
    </citation>
    <scope>NUCLEOTIDE SEQUENCE</scope>
    <source>
        <strain evidence="9">CGMCC 1.15178</strain>
    </source>
</reference>
<evidence type="ECO:0000256" key="7">
    <source>
        <dbReference type="RuleBase" id="RU363032"/>
    </source>
</evidence>
<evidence type="ECO:0000256" key="6">
    <source>
        <dbReference type="ARBA" id="ARBA00023136"/>
    </source>
</evidence>
<dbReference type="Proteomes" id="UP000612456">
    <property type="component" value="Unassembled WGS sequence"/>
</dbReference>
<dbReference type="Pfam" id="PF00528">
    <property type="entry name" value="BPD_transp_1"/>
    <property type="match status" value="1"/>
</dbReference>
<keyword evidence="5 7" id="KW-1133">Transmembrane helix</keyword>
<feature type="transmembrane region" description="Helical" evidence="7">
    <location>
        <begin position="12"/>
        <end position="35"/>
    </location>
</feature>
<evidence type="ECO:0000256" key="2">
    <source>
        <dbReference type="ARBA" id="ARBA00022448"/>
    </source>
</evidence>
<dbReference type="PANTHER" id="PTHR43744">
    <property type="entry name" value="ABC TRANSPORTER PERMEASE PROTEIN MG189-RELATED-RELATED"/>
    <property type="match status" value="1"/>
</dbReference>
<dbReference type="InterPro" id="IPR000515">
    <property type="entry name" value="MetI-like"/>
</dbReference>
<feature type="transmembrane region" description="Helical" evidence="7">
    <location>
        <begin position="262"/>
        <end position="281"/>
    </location>
</feature>
<dbReference type="AlphaFoldDB" id="A0A917DMQ4"/>
<name>A0A917DMQ4_9BACL</name>
<protein>
    <submittedName>
        <fullName evidence="9">Sugar ABC transporter permease</fullName>
    </submittedName>
</protein>
<evidence type="ECO:0000313" key="9">
    <source>
        <dbReference type="EMBL" id="GGD49253.1"/>
    </source>
</evidence>
<dbReference type="GO" id="GO:0055085">
    <property type="term" value="P:transmembrane transport"/>
    <property type="evidence" value="ECO:0007669"/>
    <property type="project" value="InterPro"/>
</dbReference>
<accession>A0A917DMQ4</accession>
<comment type="caution">
    <text evidence="9">The sequence shown here is derived from an EMBL/GenBank/DDBJ whole genome shotgun (WGS) entry which is preliminary data.</text>
</comment>
<keyword evidence="2 7" id="KW-0813">Transport</keyword>
<dbReference type="RefSeq" id="WP_188988517.1">
    <property type="nucleotide sequence ID" value="NZ_BMHP01000001.1"/>
</dbReference>
<evidence type="ECO:0000256" key="3">
    <source>
        <dbReference type="ARBA" id="ARBA00022475"/>
    </source>
</evidence>
<comment type="similarity">
    <text evidence="7">Belongs to the binding-protein-dependent transport system permease family.</text>
</comment>
<feature type="transmembrane region" description="Helical" evidence="7">
    <location>
        <begin position="78"/>
        <end position="98"/>
    </location>
</feature>
<dbReference type="InterPro" id="IPR035906">
    <property type="entry name" value="MetI-like_sf"/>
</dbReference>
<dbReference type="EMBL" id="BMHP01000001">
    <property type="protein sequence ID" value="GGD49253.1"/>
    <property type="molecule type" value="Genomic_DNA"/>
</dbReference>
<keyword evidence="10" id="KW-1185">Reference proteome</keyword>
<keyword evidence="3" id="KW-1003">Cell membrane</keyword>
<feature type="transmembrane region" description="Helical" evidence="7">
    <location>
        <begin position="182"/>
        <end position="206"/>
    </location>
</feature>
<dbReference type="GO" id="GO:0005886">
    <property type="term" value="C:plasma membrane"/>
    <property type="evidence" value="ECO:0007669"/>
    <property type="project" value="UniProtKB-SubCell"/>
</dbReference>
<proteinExistence type="inferred from homology"/>
<keyword evidence="6 7" id="KW-0472">Membrane</keyword>
<organism evidence="9 10">
    <name type="scientific">Paenibacillus nasutitermitis</name>
    <dbReference type="NCBI Taxonomy" id="1652958"/>
    <lineage>
        <taxon>Bacteria</taxon>
        <taxon>Bacillati</taxon>
        <taxon>Bacillota</taxon>
        <taxon>Bacilli</taxon>
        <taxon>Bacillales</taxon>
        <taxon>Paenibacillaceae</taxon>
        <taxon>Paenibacillus</taxon>
    </lineage>
</organism>
<keyword evidence="4 7" id="KW-0812">Transmembrane</keyword>
<comment type="subcellular location">
    <subcellularLocation>
        <location evidence="1 7">Cell membrane</location>
        <topology evidence="1 7">Multi-pass membrane protein</topology>
    </subcellularLocation>
</comment>
<dbReference type="CDD" id="cd06261">
    <property type="entry name" value="TM_PBP2"/>
    <property type="match status" value="1"/>
</dbReference>
<dbReference type="PANTHER" id="PTHR43744:SF9">
    <property type="entry name" value="POLYGALACTURONAN_RHAMNOGALACTURONAN TRANSPORT SYSTEM PERMEASE PROTEIN YTCP"/>
    <property type="match status" value="1"/>
</dbReference>
<gene>
    <name evidence="9" type="ORF">GCM10010911_03480</name>
</gene>
<reference evidence="9" key="1">
    <citation type="journal article" date="2014" name="Int. J. Syst. Evol. Microbiol.">
        <title>Complete genome sequence of Corynebacterium casei LMG S-19264T (=DSM 44701T), isolated from a smear-ripened cheese.</title>
        <authorList>
            <consortium name="US DOE Joint Genome Institute (JGI-PGF)"/>
            <person name="Walter F."/>
            <person name="Albersmeier A."/>
            <person name="Kalinowski J."/>
            <person name="Ruckert C."/>
        </authorList>
    </citation>
    <scope>NUCLEOTIDE SEQUENCE</scope>
    <source>
        <strain evidence="9">CGMCC 1.15178</strain>
    </source>
</reference>
<evidence type="ECO:0000259" key="8">
    <source>
        <dbReference type="PROSITE" id="PS50928"/>
    </source>
</evidence>
<dbReference type="Gene3D" id="1.10.3720.10">
    <property type="entry name" value="MetI-like"/>
    <property type="match status" value="1"/>
</dbReference>
<evidence type="ECO:0000313" key="10">
    <source>
        <dbReference type="Proteomes" id="UP000612456"/>
    </source>
</evidence>
<evidence type="ECO:0000256" key="4">
    <source>
        <dbReference type="ARBA" id="ARBA00022692"/>
    </source>
</evidence>
<sequence>MKIIQTKADRTFDIINVTFLILLTFIFLYPLVFILSASFSDPDYVNRGEVWLLPKGFSFTPYIKVFENGDIIRSYWNTIMYVVVGTVINVALTIMAAYPLSRKDLVGRNVFTMIFTFTMFFSGGLIPLYLVTKQLGLIDNFWVMILPSAISMFNVIVMRTYFQTSIPEELYQAADIDGCSKIGVLFRIVLPLSGPIIAVILLWYAVGHWNSYFNALIFLSDRNKFPLQLILREILVQNDLRNLMQANSSTFIQDSSQFGSSIKYAVIVVSTLPVLIMYPFVQKYFVKGVMIGAIKG</sequence>
<dbReference type="PROSITE" id="PS50928">
    <property type="entry name" value="ABC_TM1"/>
    <property type="match status" value="1"/>
</dbReference>